<evidence type="ECO:0000313" key="2">
    <source>
        <dbReference type="EMBL" id="KKL91386.1"/>
    </source>
</evidence>
<evidence type="ECO:0000259" key="1">
    <source>
        <dbReference type="Pfam" id="PF00535"/>
    </source>
</evidence>
<comment type="caution">
    <text evidence="2">The sequence shown here is derived from an EMBL/GenBank/DDBJ whole genome shotgun (WGS) entry which is preliminary data.</text>
</comment>
<organism evidence="2">
    <name type="scientific">marine sediment metagenome</name>
    <dbReference type="NCBI Taxonomy" id="412755"/>
    <lineage>
        <taxon>unclassified sequences</taxon>
        <taxon>metagenomes</taxon>
        <taxon>ecological metagenomes</taxon>
    </lineage>
</organism>
<protein>
    <recommendedName>
        <fullName evidence="1">Glycosyltransferase 2-like domain-containing protein</fullName>
    </recommendedName>
</protein>
<dbReference type="EMBL" id="LAZR01019745">
    <property type="protein sequence ID" value="KKL91386.1"/>
    <property type="molecule type" value="Genomic_DNA"/>
</dbReference>
<dbReference type="InterPro" id="IPR029044">
    <property type="entry name" value="Nucleotide-diphossugar_trans"/>
</dbReference>
<gene>
    <name evidence="2" type="ORF">LCGC14_1895260</name>
</gene>
<reference evidence="2" key="1">
    <citation type="journal article" date="2015" name="Nature">
        <title>Complex archaea that bridge the gap between prokaryotes and eukaryotes.</title>
        <authorList>
            <person name="Spang A."/>
            <person name="Saw J.H."/>
            <person name="Jorgensen S.L."/>
            <person name="Zaremba-Niedzwiedzka K."/>
            <person name="Martijn J."/>
            <person name="Lind A.E."/>
            <person name="van Eijk R."/>
            <person name="Schleper C."/>
            <person name="Guy L."/>
            <person name="Ettema T.J."/>
        </authorList>
    </citation>
    <scope>NUCLEOTIDE SEQUENCE</scope>
</reference>
<sequence>MWIILPIVNGEDYLRALLPDLVNQTIETRMLILDQASNRECSDYLQGLQDESGRILVWRFDPALSLGAAWNVAMEFVASQDEAGAWILNHDIRVRREMGDYLQHMQSRFDAYFVSGVGVTKKQFDAFNELPAGDAHGRTPEIAEVVWDVPGECLSMGGPDFSCFVYTIKGWRKYPFAEIYYPAYCEDVDLHRRMMLGGDGQKILGINFPFYHVGSTTIRHSKRARKAHDARHDEVLAAYKKKWGGPPNGETFALAYDGIIGDARPDTVHLHRPDVTTPALFAVERKKWGGE</sequence>
<dbReference type="CDD" id="cd00761">
    <property type="entry name" value="Glyco_tranf_GTA_type"/>
    <property type="match status" value="1"/>
</dbReference>
<dbReference type="InterPro" id="IPR001173">
    <property type="entry name" value="Glyco_trans_2-like"/>
</dbReference>
<feature type="domain" description="Glycosyltransferase 2-like" evidence="1">
    <location>
        <begin position="3"/>
        <end position="89"/>
    </location>
</feature>
<dbReference type="Pfam" id="PF00535">
    <property type="entry name" value="Glycos_transf_2"/>
    <property type="match status" value="1"/>
</dbReference>
<dbReference type="Gene3D" id="3.90.550.10">
    <property type="entry name" value="Spore Coat Polysaccharide Biosynthesis Protein SpsA, Chain A"/>
    <property type="match status" value="1"/>
</dbReference>
<proteinExistence type="predicted"/>
<dbReference type="SUPFAM" id="SSF53448">
    <property type="entry name" value="Nucleotide-diphospho-sugar transferases"/>
    <property type="match status" value="1"/>
</dbReference>
<dbReference type="AlphaFoldDB" id="A0A0F9GLL5"/>
<name>A0A0F9GLL5_9ZZZZ</name>
<accession>A0A0F9GLL5</accession>